<evidence type="ECO:0000313" key="11">
    <source>
        <dbReference type="Proteomes" id="UP000429523"/>
    </source>
</evidence>
<dbReference type="EMBL" id="QXGC01004592">
    <property type="protein sequence ID" value="KAE9168644.1"/>
    <property type="molecule type" value="Genomic_DNA"/>
</dbReference>
<evidence type="ECO:0000313" key="17">
    <source>
        <dbReference type="Proteomes" id="UP000460718"/>
    </source>
</evidence>
<evidence type="ECO:0000313" key="15">
    <source>
        <dbReference type="Proteomes" id="UP000440732"/>
    </source>
</evidence>
<organism evidence="5 16">
    <name type="scientific">Phytophthora fragariae</name>
    <dbReference type="NCBI Taxonomy" id="53985"/>
    <lineage>
        <taxon>Eukaryota</taxon>
        <taxon>Sar</taxon>
        <taxon>Stramenopiles</taxon>
        <taxon>Oomycota</taxon>
        <taxon>Peronosporomycetes</taxon>
        <taxon>Peronosporales</taxon>
        <taxon>Peronosporaceae</taxon>
        <taxon>Phytophthora</taxon>
    </lineage>
</organism>
<name>A0A6A3PMZ0_9STRA</name>
<proteinExistence type="predicted"/>
<evidence type="ECO:0000313" key="13">
    <source>
        <dbReference type="Proteomes" id="UP000437068"/>
    </source>
</evidence>
<evidence type="ECO:0000313" key="18">
    <source>
        <dbReference type="Proteomes" id="UP000476176"/>
    </source>
</evidence>
<dbReference type="EMBL" id="QXGF01004342">
    <property type="protein sequence ID" value="KAE8919930.1"/>
    <property type="molecule type" value="Genomic_DNA"/>
</dbReference>
<evidence type="ECO:0000313" key="3">
    <source>
        <dbReference type="EMBL" id="KAE8964250.1"/>
    </source>
</evidence>
<keyword evidence="1" id="KW-0732">Signal</keyword>
<dbReference type="Proteomes" id="UP000429523">
    <property type="component" value="Unassembled WGS sequence"/>
</dbReference>
<dbReference type="EMBL" id="QXGE01004669">
    <property type="protein sequence ID" value="KAE9269850.1"/>
    <property type="molecule type" value="Genomic_DNA"/>
</dbReference>
<dbReference type="Proteomes" id="UP000437068">
    <property type="component" value="Unassembled WGS sequence"/>
</dbReference>
<gene>
    <name evidence="10" type="ORF">PF001_g29049</name>
    <name evidence="9" type="ORF">PF002_g29807</name>
    <name evidence="8" type="ORF">PF004_g28443</name>
    <name evidence="7" type="ORF">PF005_g29349</name>
    <name evidence="6" type="ORF">PF006_g29067</name>
    <name evidence="5" type="ORF">PF007_g29434</name>
    <name evidence="2" type="ORF">PF009_g29769</name>
    <name evidence="4" type="ORF">PF010_g28980</name>
    <name evidence="3" type="ORF">PF011_g28739</name>
</gene>
<evidence type="ECO:0000313" key="8">
    <source>
        <dbReference type="EMBL" id="KAE9168644.1"/>
    </source>
</evidence>
<evidence type="ECO:0000313" key="5">
    <source>
        <dbReference type="EMBL" id="KAE9063776.1"/>
    </source>
</evidence>
<evidence type="ECO:0000313" key="2">
    <source>
        <dbReference type="EMBL" id="KAE8919930.1"/>
    </source>
</evidence>
<dbReference type="EMBL" id="QXFZ01004570">
    <property type="protein sequence ID" value="KAE9063776.1"/>
    <property type="molecule type" value="Genomic_DNA"/>
</dbReference>
<feature type="chain" id="PRO_5036165741" evidence="1">
    <location>
        <begin position="24"/>
        <end position="66"/>
    </location>
</feature>
<dbReference type="Proteomes" id="UP000441208">
    <property type="component" value="Unassembled WGS sequence"/>
</dbReference>
<dbReference type="EMBL" id="QXFX01004594">
    <property type="protein sequence ID" value="KAE9063466.1"/>
    <property type="molecule type" value="Genomic_DNA"/>
</dbReference>
<protein>
    <submittedName>
        <fullName evidence="5">Uncharacterized protein</fullName>
    </submittedName>
</protein>
<accession>A0A6A3PMZ0</accession>
<evidence type="ECO:0000313" key="16">
    <source>
        <dbReference type="Proteomes" id="UP000441208"/>
    </source>
</evidence>
<dbReference type="EMBL" id="QXGA01004647">
    <property type="protein sequence ID" value="KAE9071830.1"/>
    <property type="molecule type" value="Genomic_DNA"/>
</dbReference>
<dbReference type="Proteomes" id="UP000433483">
    <property type="component" value="Unassembled WGS sequence"/>
</dbReference>
<dbReference type="EMBL" id="QXGB01004489">
    <property type="protein sequence ID" value="KAE9166065.1"/>
    <property type="molecule type" value="Genomic_DNA"/>
</dbReference>
<dbReference type="EMBL" id="QXGD01004270">
    <property type="protein sequence ID" value="KAE9171515.1"/>
    <property type="molecule type" value="Genomic_DNA"/>
</dbReference>
<evidence type="ECO:0000313" key="4">
    <source>
        <dbReference type="EMBL" id="KAE9063466.1"/>
    </source>
</evidence>
<comment type="caution">
    <text evidence="5">The sequence shown here is derived from an EMBL/GenBank/DDBJ whole genome shotgun (WGS) entry which is preliminary data.</text>
</comment>
<evidence type="ECO:0000313" key="14">
    <source>
        <dbReference type="Proteomes" id="UP000440367"/>
    </source>
</evidence>
<dbReference type="Proteomes" id="UP000488956">
    <property type="component" value="Unassembled WGS sequence"/>
</dbReference>
<feature type="signal peptide" evidence="1">
    <location>
        <begin position="1"/>
        <end position="23"/>
    </location>
</feature>
<dbReference type="Proteomes" id="UP000476176">
    <property type="component" value="Unassembled WGS sequence"/>
</dbReference>
<evidence type="ECO:0000313" key="12">
    <source>
        <dbReference type="Proteomes" id="UP000433483"/>
    </source>
</evidence>
<sequence>MKRVTLKVCWRLTLLVSLGRIWKKLPLYASAMMTWSLSCDTPNLKFPHWSSASETNVSTWTDCSPS</sequence>
<dbReference type="Proteomes" id="UP000440367">
    <property type="component" value="Unassembled WGS sequence"/>
</dbReference>
<dbReference type="Proteomes" id="UP000460718">
    <property type="component" value="Unassembled WGS sequence"/>
</dbReference>
<evidence type="ECO:0000313" key="7">
    <source>
        <dbReference type="EMBL" id="KAE9166065.1"/>
    </source>
</evidence>
<dbReference type="Proteomes" id="UP000440732">
    <property type="component" value="Unassembled WGS sequence"/>
</dbReference>
<evidence type="ECO:0000313" key="9">
    <source>
        <dbReference type="EMBL" id="KAE9171515.1"/>
    </source>
</evidence>
<evidence type="ECO:0000313" key="10">
    <source>
        <dbReference type="EMBL" id="KAE9269850.1"/>
    </source>
</evidence>
<dbReference type="AlphaFoldDB" id="A0A6A3PMZ0"/>
<reference evidence="11 12" key="1">
    <citation type="submission" date="2018-08" db="EMBL/GenBank/DDBJ databases">
        <title>Genomic investigation of the strawberry pathogen Phytophthora fragariae indicates pathogenicity is determined by transcriptional variation in three key races.</title>
        <authorList>
            <person name="Adams T.M."/>
            <person name="Armitage A.D."/>
            <person name="Sobczyk M.K."/>
            <person name="Bates H.J."/>
            <person name="Dunwell J.M."/>
            <person name="Nellist C.F."/>
            <person name="Harrison R.J."/>
        </authorList>
    </citation>
    <scope>NUCLEOTIDE SEQUENCE [LARGE SCALE GENOMIC DNA]</scope>
    <source>
        <strain evidence="10 13">A4</strain>
        <strain evidence="9 14">BC-1</strain>
        <strain evidence="8 18">BC-23</strain>
        <strain evidence="7 12">NOV-27</strain>
        <strain evidence="6 15">NOV-5</strain>
        <strain evidence="5 16">NOV-71</strain>
        <strain evidence="2 11">NOV-9</strain>
        <strain evidence="4 19">ONT-3</strain>
        <strain evidence="3 17">SCRP245</strain>
    </source>
</reference>
<dbReference type="EMBL" id="QXFW01004812">
    <property type="protein sequence ID" value="KAE8964250.1"/>
    <property type="molecule type" value="Genomic_DNA"/>
</dbReference>
<evidence type="ECO:0000313" key="19">
    <source>
        <dbReference type="Proteomes" id="UP000488956"/>
    </source>
</evidence>
<keyword evidence="12" id="KW-1185">Reference proteome</keyword>
<evidence type="ECO:0000313" key="6">
    <source>
        <dbReference type="EMBL" id="KAE9071830.1"/>
    </source>
</evidence>
<evidence type="ECO:0000256" key="1">
    <source>
        <dbReference type="SAM" id="SignalP"/>
    </source>
</evidence>